<dbReference type="EMBL" id="LYRP01000033">
    <property type="protein sequence ID" value="OAT76133.1"/>
    <property type="molecule type" value="Genomic_DNA"/>
</dbReference>
<evidence type="ECO:0000313" key="4">
    <source>
        <dbReference type="Proteomes" id="UP000078225"/>
    </source>
</evidence>
<dbReference type="AlphaFoldDB" id="A0A1B7L1D7"/>
<evidence type="ECO:0000256" key="1">
    <source>
        <dbReference type="SAM" id="SignalP"/>
    </source>
</evidence>
<dbReference type="STRING" id="1691903.A9B99_11860"/>
<dbReference type="InterPro" id="IPR053167">
    <property type="entry name" value="Spore_coat_component"/>
</dbReference>
<organism evidence="3 4">
    <name type="scientific">Mangrovibacter phragmitis</name>
    <dbReference type="NCBI Taxonomy" id="1691903"/>
    <lineage>
        <taxon>Bacteria</taxon>
        <taxon>Pseudomonadati</taxon>
        <taxon>Pseudomonadota</taxon>
        <taxon>Gammaproteobacteria</taxon>
        <taxon>Enterobacterales</taxon>
        <taxon>Enterobacteriaceae</taxon>
        <taxon>Mangrovibacter</taxon>
    </lineage>
</organism>
<dbReference type="InterPro" id="IPR007893">
    <property type="entry name" value="Spore_coat_U/FanG"/>
</dbReference>
<protein>
    <recommendedName>
        <fullName evidence="2">Spore coat protein U/FanG domain-containing protein</fullName>
    </recommendedName>
</protein>
<accession>A0A1B7L1D7</accession>
<feature type="chain" id="PRO_5008596595" description="Spore coat protein U/FanG domain-containing protein" evidence="1">
    <location>
        <begin position="26"/>
        <end position="323"/>
    </location>
</feature>
<name>A0A1B7L1D7_9ENTR</name>
<feature type="domain" description="Spore coat protein U/FanG" evidence="2">
    <location>
        <begin position="187"/>
        <end position="320"/>
    </location>
</feature>
<comment type="caution">
    <text evidence="3">The sequence shown here is derived from an EMBL/GenBank/DDBJ whole genome shotgun (WGS) entry which is preliminary data.</text>
</comment>
<reference evidence="4" key="1">
    <citation type="submission" date="2016-05" db="EMBL/GenBank/DDBJ databases">
        <authorList>
            <person name="Behera P."/>
            <person name="Vaishampayan P."/>
            <person name="Singh N."/>
            <person name="Raina V."/>
            <person name="Suar M."/>
            <person name="Pattnaik A."/>
            <person name="Rastogi G."/>
        </authorList>
    </citation>
    <scope>NUCLEOTIDE SEQUENCE [LARGE SCALE GENOMIC DNA]</scope>
    <source>
        <strain evidence="4">MP23</strain>
    </source>
</reference>
<evidence type="ECO:0000259" key="2">
    <source>
        <dbReference type="Pfam" id="PF05229"/>
    </source>
</evidence>
<dbReference type="Pfam" id="PF05229">
    <property type="entry name" value="SCPU"/>
    <property type="match status" value="2"/>
</dbReference>
<sequence length="323" mass="33961">MSVMAHILKVACLCACLICPAKAMAASCWITHGASIAFGTIATDSVNQTQTRVGYACQADYGTTQYFAVCLSSQEEPPFIMTSNGDEQGHTYSLQFNLYNASDSSQMLASSTSGNLIQQVFSAGNNQQTSGTFPLIARMPSGQSPVPARSYFNYSLGIKITWNTSTQQSTLTPCQNGISSGSATDSSSNANATISTGCFIESVSALDFGTVSADSIRSGIRSTATLRTHCPPGTQFSIGLDNGTHATGTTRQLCSASGDCLAYSLWQDSATTSPWGNNRGENTLETTNSNGNVQDYTIYGVVPAQSPPAAATYTDDVVVTLSY</sequence>
<feature type="signal peptide" evidence="1">
    <location>
        <begin position="1"/>
        <end position="25"/>
    </location>
</feature>
<feature type="domain" description="Spore coat protein U/FanG" evidence="2">
    <location>
        <begin position="22"/>
        <end position="147"/>
    </location>
</feature>
<dbReference type="SMART" id="SM00972">
    <property type="entry name" value="SCPU"/>
    <property type="match status" value="1"/>
</dbReference>
<keyword evidence="4" id="KW-1185">Reference proteome</keyword>
<proteinExistence type="predicted"/>
<gene>
    <name evidence="3" type="ORF">A9B99_11860</name>
</gene>
<dbReference type="PANTHER" id="PTHR37089:SF3">
    <property type="entry name" value="EXPORTED PROTEIN"/>
    <property type="match status" value="1"/>
</dbReference>
<dbReference type="Proteomes" id="UP000078225">
    <property type="component" value="Unassembled WGS sequence"/>
</dbReference>
<evidence type="ECO:0000313" key="3">
    <source>
        <dbReference type="EMBL" id="OAT76133.1"/>
    </source>
</evidence>
<dbReference type="PANTHER" id="PTHR37089">
    <property type="entry name" value="PROTEIN U-RELATED"/>
    <property type="match status" value="1"/>
</dbReference>
<keyword evidence="1" id="KW-0732">Signal</keyword>
<dbReference type="RefSeq" id="WP_064599492.1">
    <property type="nucleotide sequence ID" value="NZ_CP134782.1"/>
</dbReference>